<dbReference type="AlphaFoldDB" id="A0A2V2Z335"/>
<dbReference type="Proteomes" id="UP000246635">
    <property type="component" value="Unassembled WGS sequence"/>
</dbReference>
<dbReference type="EMBL" id="QGTQ01000002">
    <property type="protein sequence ID" value="PWW07505.1"/>
    <property type="molecule type" value="Genomic_DNA"/>
</dbReference>
<name>A0A2V2Z335_9BACL</name>
<accession>A0A2V2Z335</accession>
<evidence type="ECO:0000313" key="1">
    <source>
        <dbReference type="EMBL" id="PWW07505.1"/>
    </source>
</evidence>
<comment type="caution">
    <text evidence="1">The sequence shown here is derived from an EMBL/GenBank/DDBJ whole genome shotgun (WGS) entry which is preliminary data.</text>
</comment>
<gene>
    <name evidence="1" type="ORF">DFQ01_102402</name>
</gene>
<evidence type="ECO:0000313" key="2">
    <source>
        <dbReference type="Proteomes" id="UP000246635"/>
    </source>
</evidence>
<keyword evidence="2" id="KW-1185">Reference proteome</keyword>
<organism evidence="1 2">
    <name type="scientific">Paenibacillus cellulosilyticus</name>
    <dbReference type="NCBI Taxonomy" id="375489"/>
    <lineage>
        <taxon>Bacteria</taxon>
        <taxon>Bacillati</taxon>
        <taxon>Bacillota</taxon>
        <taxon>Bacilli</taxon>
        <taxon>Bacillales</taxon>
        <taxon>Paenibacillaceae</taxon>
        <taxon>Paenibacillus</taxon>
    </lineage>
</organism>
<sequence>MQLGLAAQLSLASKYAKKAPVARDEEPWYHPNSHVGSKQPVLGRVVEDHALRSVTRNNRINIGKQLACDRRHMRHRSSSPAFHCPLPDPFGHARCTGLHQPPALCQQPRTLTCSVHRVYNDYTLQVSIVKVRRLSPSTEEQRVSTRRTSYISITVMMS</sequence>
<reference evidence="1 2" key="1">
    <citation type="submission" date="2018-05" db="EMBL/GenBank/DDBJ databases">
        <title>Genomic Encyclopedia of Type Strains, Phase III (KMG-III): the genomes of soil and plant-associated and newly described type strains.</title>
        <authorList>
            <person name="Whitman W."/>
        </authorList>
    </citation>
    <scope>NUCLEOTIDE SEQUENCE [LARGE SCALE GENOMIC DNA]</scope>
    <source>
        <strain evidence="1 2">CECT 5696</strain>
    </source>
</reference>
<proteinExistence type="predicted"/>
<protein>
    <submittedName>
        <fullName evidence="1">Uncharacterized protein</fullName>
    </submittedName>
</protein>